<keyword evidence="8" id="KW-1185">Reference proteome</keyword>
<comment type="caution">
    <text evidence="7">The sequence shown here is derived from an EMBL/GenBank/DDBJ whole genome shotgun (WGS) entry which is preliminary data.</text>
</comment>
<evidence type="ECO:0000256" key="4">
    <source>
        <dbReference type="ARBA" id="ARBA00023163"/>
    </source>
</evidence>
<keyword evidence="4" id="KW-0804">Transcription</keyword>
<dbReference type="AlphaFoldDB" id="A0A8J2UDN3"/>
<keyword evidence="7" id="KW-0240">DNA-directed RNA polymerase</keyword>
<dbReference type="InterPro" id="IPR036388">
    <property type="entry name" value="WH-like_DNA-bd_sf"/>
</dbReference>
<evidence type="ECO:0000256" key="1">
    <source>
        <dbReference type="ARBA" id="ARBA00010641"/>
    </source>
</evidence>
<sequence>MDTSQRHYQQFETVFADLYPPLCHYALTFVKDPELCEDIVQEVFARVWERRKDLLHTDGIRYYLFTAVRNNCISHLRREKSSGTVAFTEKDAESGDYPVVPPKEGQDKLDDEQLLVEAINELPVKCREVFVLSRLGNMKYKEIAETLGISIKTVENQLSKALRSMREFLKKKGIETMSREKRLDRRSDISHLGE</sequence>
<name>A0A8J2UDN3_9BACT</name>
<dbReference type="EMBL" id="BMJC01000002">
    <property type="protein sequence ID" value="GGB00870.1"/>
    <property type="molecule type" value="Genomic_DNA"/>
</dbReference>
<evidence type="ECO:0000313" key="7">
    <source>
        <dbReference type="EMBL" id="GGB00870.1"/>
    </source>
</evidence>
<dbReference type="Pfam" id="PF04542">
    <property type="entry name" value="Sigma70_r2"/>
    <property type="match status" value="1"/>
</dbReference>
<reference evidence="7" key="2">
    <citation type="submission" date="2020-09" db="EMBL/GenBank/DDBJ databases">
        <authorList>
            <person name="Sun Q."/>
            <person name="Zhou Y."/>
        </authorList>
    </citation>
    <scope>NUCLEOTIDE SEQUENCE</scope>
    <source>
        <strain evidence="7">CGMCC 1.15448</strain>
    </source>
</reference>
<dbReference type="SUPFAM" id="SSF88946">
    <property type="entry name" value="Sigma2 domain of RNA polymerase sigma factors"/>
    <property type="match status" value="1"/>
</dbReference>
<dbReference type="InterPro" id="IPR014284">
    <property type="entry name" value="RNA_pol_sigma-70_dom"/>
</dbReference>
<dbReference type="GO" id="GO:0000428">
    <property type="term" value="C:DNA-directed RNA polymerase complex"/>
    <property type="evidence" value="ECO:0007669"/>
    <property type="project" value="UniProtKB-KW"/>
</dbReference>
<protein>
    <submittedName>
        <fullName evidence="7">DNA-directed RNA polymerase sigma-70 factor</fullName>
    </submittedName>
</protein>
<dbReference type="NCBIfam" id="TIGR02937">
    <property type="entry name" value="sigma70-ECF"/>
    <property type="match status" value="1"/>
</dbReference>
<organism evidence="7 8">
    <name type="scientific">Puia dinghuensis</name>
    <dbReference type="NCBI Taxonomy" id="1792502"/>
    <lineage>
        <taxon>Bacteria</taxon>
        <taxon>Pseudomonadati</taxon>
        <taxon>Bacteroidota</taxon>
        <taxon>Chitinophagia</taxon>
        <taxon>Chitinophagales</taxon>
        <taxon>Chitinophagaceae</taxon>
        <taxon>Puia</taxon>
    </lineage>
</organism>
<dbReference type="PANTHER" id="PTHR43133:SF46">
    <property type="entry name" value="RNA POLYMERASE SIGMA-70 FACTOR ECF SUBFAMILY"/>
    <property type="match status" value="1"/>
</dbReference>
<comment type="similarity">
    <text evidence="1">Belongs to the sigma-70 factor family. ECF subfamily.</text>
</comment>
<dbReference type="Pfam" id="PF08281">
    <property type="entry name" value="Sigma70_r4_2"/>
    <property type="match status" value="1"/>
</dbReference>
<proteinExistence type="inferred from homology"/>
<dbReference type="RefSeq" id="WP_188932052.1">
    <property type="nucleotide sequence ID" value="NZ_BMJC01000002.1"/>
</dbReference>
<dbReference type="Gene3D" id="1.10.1740.10">
    <property type="match status" value="1"/>
</dbReference>
<evidence type="ECO:0000256" key="3">
    <source>
        <dbReference type="ARBA" id="ARBA00023082"/>
    </source>
</evidence>
<feature type="domain" description="RNA polymerase sigma-70 region 2" evidence="5">
    <location>
        <begin position="15"/>
        <end position="80"/>
    </location>
</feature>
<dbReference type="Proteomes" id="UP000607559">
    <property type="component" value="Unassembled WGS sequence"/>
</dbReference>
<dbReference type="InterPro" id="IPR013325">
    <property type="entry name" value="RNA_pol_sigma_r2"/>
</dbReference>
<dbReference type="InterPro" id="IPR007627">
    <property type="entry name" value="RNA_pol_sigma70_r2"/>
</dbReference>
<dbReference type="Gene3D" id="1.10.10.10">
    <property type="entry name" value="Winged helix-like DNA-binding domain superfamily/Winged helix DNA-binding domain"/>
    <property type="match status" value="1"/>
</dbReference>
<dbReference type="PANTHER" id="PTHR43133">
    <property type="entry name" value="RNA POLYMERASE ECF-TYPE SIGMA FACTO"/>
    <property type="match status" value="1"/>
</dbReference>
<dbReference type="NCBIfam" id="TIGR02985">
    <property type="entry name" value="Sig70_bacteroi1"/>
    <property type="match status" value="1"/>
</dbReference>
<evidence type="ECO:0000313" key="8">
    <source>
        <dbReference type="Proteomes" id="UP000607559"/>
    </source>
</evidence>
<dbReference type="InterPro" id="IPR013249">
    <property type="entry name" value="RNA_pol_sigma70_r4_t2"/>
</dbReference>
<keyword evidence="2" id="KW-0805">Transcription regulation</keyword>
<evidence type="ECO:0000259" key="5">
    <source>
        <dbReference type="Pfam" id="PF04542"/>
    </source>
</evidence>
<dbReference type="InterPro" id="IPR014327">
    <property type="entry name" value="RNA_pol_sigma70_bacteroid"/>
</dbReference>
<dbReference type="InterPro" id="IPR039425">
    <property type="entry name" value="RNA_pol_sigma-70-like"/>
</dbReference>
<gene>
    <name evidence="7" type="ORF">GCM10011511_25210</name>
</gene>
<dbReference type="SUPFAM" id="SSF88659">
    <property type="entry name" value="Sigma3 and sigma4 domains of RNA polymerase sigma factors"/>
    <property type="match status" value="1"/>
</dbReference>
<dbReference type="GO" id="GO:0016987">
    <property type="term" value="F:sigma factor activity"/>
    <property type="evidence" value="ECO:0007669"/>
    <property type="project" value="UniProtKB-KW"/>
</dbReference>
<feature type="domain" description="RNA polymerase sigma factor 70 region 4 type 2" evidence="6">
    <location>
        <begin position="113"/>
        <end position="165"/>
    </location>
</feature>
<evidence type="ECO:0000259" key="6">
    <source>
        <dbReference type="Pfam" id="PF08281"/>
    </source>
</evidence>
<keyword evidence="3" id="KW-0731">Sigma factor</keyword>
<reference evidence="7" key="1">
    <citation type="journal article" date="2014" name="Int. J. Syst. Evol. Microbiol.">
        <title>Complete genome sequence of Corynebacterium casei LMG S-19264T (=DSM 44701T), isolated from a smear-ripened cheese.</title>
        <authorList>
            <consortium name="US DOE Joint Genome Institute (JGI-PGF)"/>
            <person name="Walter F."/>
            <person name="Albersmeier A."/>
            <person name="Kalinowski J."/>
            <person name="Ruckert C."/>
        </authorList>
    </citation>
    <scope>NUCLEOTIDE SEQUENCE</scope>
    <source>
        <strain evidence="7">CGMCC 1.15448</strain>
    </source>
</reference>
<accession>A0A8J2UDN3</accession>
<dbReference type="CDD" id="cd06171">
    <property type="entry name" value="Sigma70_r4"/>
    <property type="match status" value="1"/>
</dbReference>
<dbReference type="GO" id="GO:0003677">
    <property type="term" value="F:DNA binding"/>
    <property type="evidence" value="ECO:0007669"/>
    <property type="project" value="InterPro"/>
</dbReference>
<dbReference type="GO" id="GO:0006352">
    <property type="term" value="P:DNA-templated transcription initiation"/>
    <property type="evidence" value="ECO:0007669"/>
    <property type="project" value="InterPro"/>
</dbReference>
<dbReference type="InterPro" id="IPR013324">
    <property type="entry name" value="RNA_pol_sigma_r3/r4-like"/>
</dbReference>
<evidence type="ECO:0000256" key="2">
    <source>
        <dbReference type="ARBA" id="ARBA00023015"/>
    </source>
</evidence>